<dbReference type="AlphaFoldDB" id="T1DHZ9"/>
<feature type="domain" description="NADP-dependent oxidoreductase" evidence="2">
    <location>
        <begin position="34"/>
        <end position="134"/>
    </location>
</feature>
<dbReference type="PANTHER" id="PTHR43638:SF3">
    <property type="entry name" value="ALDEHYDE REDUCTASE"/>
    <property type="match status" value="1"/>
</dbReference>
<dbReference type="PANTHER" id="PTHR43638">
    <property type="entry name" value="OXIDOREDUCTASE, ALDO/KETO REDUCTASE FAMILY PROTEIN"/>
    <property type="match status" value="1"/>
</dbReference>
<gene>
    <name evidence="3" type="ORF">B1A_00322</name>
</gene>
<evidence type="ECO:0000259" key="2">
    <source>
        <dbReference type="Pfam" id="PF00248"/>
    </source>
</evidence>
<accession>T1DHZ9</accession>
<dbReference type="SUPFAM" id="SSF51430">
    <property type="entry name" value="NAD(P)-linked oxidoreductase"/>
    <property type="match status" value="1"/>
</dbReference>
<protein>
    <submittedName>
        <fullName evidence="3">Aldo/keto reductase</fullName>
    </submittedName>
</protein>
<evidence type="ECO:0000313" key="3">
    <source>
        <dbReference type="EMBL" id="EQD80974.1"/>
    </source>
</evidence>
<feature type="region of interest" description="Disordered" evidence="1">
    <location>
        <begin position="1"/>
        <end position="30"/>
    </location>
</feature>
<evidence type="ECO:0000256" key="1">
    <source>
        <dbReference type="SAM" id="MobiDB-lite"/>
    </source>
</evidence>
<sequence>MTPPKRSRPKTSAPAPPAEEPPIPLVAGTKPHPPIGLGLWALGRWTREDEARTREVLAAAVAEGILWFDTAEVYGNGRSERLLGETLERTPVLAREGFIVTKVSWEHLRPHQVGAALTQSLERLGRTSVDLYLI</sequence>
<dbReference type="InterPro" id="IPR036812">
    <property type="entry name" value="NAD(P)_OxRdtase_dom_sf"/>
</dbReference>
<feature type="non-terminal residue" evidence="3">
    <location>
        <position position="134"/>
    </location>
</feature>
<dbReference type="Pfam" id="PF00248">
    <property type="entry name" value="Aldo_ket_red"/>
    <property type="match status" value="1"/>
</dbReference>
<reference evidence="3" key="2">
    <citation type="journal article" date="2014" name="ISME J.">
        <title>Microbial stratification in low pH oxic and suboxic macroscopic growths along an acid mine drainage.</title>
        <authorList>
            <person name="Mendez-Garcia C."/>
            <person name="Mesa V."/>
            <person name="Sprenger R.R."/>
            <person name="Richter M."/>
            <person name="Diez M.S."/>
            <person name="Solano J."/>
            <person name="Bargiela R."/>
            <person name="Golyshina O.V."/>
            <person name="Manteca A."/>
            <person name="Ramos J.L."/>
            <person name="Gallego J.R."/>
            <person name="Llorente I."/>
            <person name="Martins Dos Santos V.A."/>
            <person name="Jensen O.N."/>
            <person name="Pelaez A.I."/>
            <person name="Sanchez J."/>
            <person name="Ferrer M."/>
        </authorList>
    </citation>
    <scope>NUCLEOTIDE SEQUENCE</scope>
</reference>
<dbReference type="Gene3D" id="3.20.20.100">
    <property type="entry name" value="NADP-dependent oxidoreductase domain"/>
    <property type="match status" value="1"/>
</dbReference>
<proteinExistence type="predicted"/>
<dbReference type="EMBL" id="AUZX01000250">
    <property type="protein sequence ID" value="EQD80974.1"/>
    <property type="molecule type" value="Genomic_DNA"/>
</dbReference>
<dbReference type="InterPro" id="IPR023210">
    <property type="entry name" value="NADP_OxRdtase_dom"/>
</dbReference>
<feature type="compositionally biased region" description="Pro residues" evidence="1">
    <location>
        <begin position="14"/>
        <end position="24"/>
    </location>
</feature>
<organism evidence="3">
    <name type="scientific">mine drainage metagenome</name>
    <dbReference type="NCBI Taxonomy" id="410659"/>
    <lineage>
        <taxon>unclassified sequences</taxon>
        <taxon>metagenomes</taxon>
        <taxon>ecological metagenomes</taxon>
    </lineage>
</organism>
<name>T1DHZ9_9ZZZZ</name>
<reference evidence="3" key="1">
    <citation type="submission" date="2013-08" db="EMBL/GenBank/DDBJ databases">
        <authorList>
            <person name="Mendez C."/>
            <person name="Richter M."/>
            <person name="Ferrer M."/>
            <person name="Sanchez J."/>
        </authorList>
    </citation>
    <scope>NUCLEOTIDE SEQUENCE</scope>
</reference>
<comment type="caution">
    <text evidence="3">The sequence shown here is derived from an EMBL/GenBank/DDBJ whole genome shotgun (WGS) entry which is preliminary data.</text>
</comment>